<evidence type="ECO:0000313" key="2">
    <source>
        <dbReference type="EMBL" id="KAG0590633.1"/>
    </source>
</evidence>
<reference evidence="2" key="1">
    <citation type="submission" date="2020-06" db="EMBL/GenBank/DDBJ databases">
        <title>WGS assembly of Ceratodon purpureus strain R40.</title>
        <authorList>
            <person name="Carey S.B."/>
            <person name="Jenkins J."/>
            <person name="Shu S."/>
            <person name="Lovell J.T."/>
            <person name="Sreedasyam A."/>
            <person name="Maumus F."/>
            <person name="Tiley G.P."/>
            <person name="Fernandez-Pozo N."/>
            <person name="Barry K."/>
            <person name="Chen C."/>
            <person name="Wang M."/>
            <person name="Lipzen A."/>
            <person name="Daum C."/>
            <person name="Saski C.A."/>
            <person name="Payton A.C."/>
            <person name="Mcbreen J.C."/>
            <person name="Conrad R.E."/>
            <person name="Kollar L.M."/>
            <person name="Olsson S."/>
            <person name="Huttunen S."/>
            <person name="Landis J.B."/>
            <person name="Wickett N.J."/>
            <person name="Johnson M.G."/>
            <person name="Rensing S.A."/>
            <person name="Grimwood J."/>
            <person name="Schmutz J."/>
            <person name="Mcdaniel S.F."/>
        </authorList>
    </citation>
    <scope>NUCLEOTIDE SEQUENCE</scope>
    <source>
        <strain evidence="2">R40</strain>
    </source>
</reference>
<dbReference type="EMBL" id="CM026421">
    <property type="protein sequence ID" value="KAG0590633.1"/>
    <property type="molecule type" value="Genomic_DNA"/>
</dbReference>
<accession>A0A8T0J716</accession>
<keyword evidence="3" id="KW-1185">Reference proteome</keyword>
<evidence type="ECO:0000313" key="3">
    <source>
        <dbReference type="Proteomes" id="UP000822688"/>
    </source>
</evidence>
<comment type="caution">
    <text evidence="2">The sequence shown here is derived from an EMBL/GenBank/DDBJ whole genome shotgun (WGS) entry which is preliminary data.</text>
</comment>
<gene>
    <name evidence="2" type="ORF">KC19_1G115100</name>
</gene>
<proteinExistence type="predicted"/>
<dbReference type="Proteomes" id="UP000822688">
    <property type="component" value="Chromosome 1"/>
</dbReference>
<feature type="signal peptide" evidence="1">
    <location>
        <begin position="1"/>
        <end position="17"/>
    </location>
</feature>
<feature type="chain" id="PRO_5035904907" description="Secreted protein" evidence="1">
    <location>
        <begin position="18"/>
        <end position="80"/>
    </location>
</feature>
<evidence type="ECO:0008006" key="4">
    <source>
        <dbReference type="Google" id="ProtNLM"/>
    </source>
</evidence>
<evidence type="ECO:0000256" key="1">
    <source>
        <dbReference type="SAM" id="SignalP"/>
    </source>
</evidence>
<sequence length="80" mass="8906">MHIVVLLLVLLSPVTISSTVPKRYHELLLLLCQSPQPVDIISGPGSCMLLVSLLEYYNQVQTILVCHICSLGRRPLHSNK</sequence>
<keyword evidence="1" id="KW-0732">Signal</keyword>
<organism evidence="2 3">
    <name type="scientific">Ceratodon purpureus</name>
    <name type="common">Fire moss</name>
    <name type="synonym">Dicranum purpureum</name>
    <dbReference type="NCBI Taxonomy" id="3225"/>
    <lineage>
        <taxon>Eukaryota</taxon>
        <taxon>Viridiplantae</taxon>
        <taxon>Streptophyta</taxon>
        <taxon>Embryophyta</taxon>
        <taxon>Bryophyta</taxon>
        <taxon>Bryophytina</taxon>
        <taxon>Bryopsida</taxon>
        <taxon>Dicranidae</taxon>
        <taxon>Pseudoditrichales</taxon>
        <taxon>Ditrichaceae</taxon>
        <taxon>Ceratodon</taxon>
    </lineage>
</organism>
<protein>
    <recommendedName>
        <fullName evidence="4">Secreted protein</fullName>
    </recommendedName>
</protein>
<name>A0A8T0J716_CERPU</name>
<dbReference type="AlphaFoldDB" id="A0A8T0J716"/>